<keyword evidence="3" id="KW-1185">Reference proteome</keyword>
<sequence length="470" mass="49979">MQADTEEYLREAAGRGHEMVQQMVQKLSGALIYPDAGNVQTNEKLWDVYASEWGAEAGWVAGMAASNREAKETLENVGDEWAPAAHTKRVVDEWILSEVSLKTHCCEIGSGGGRIGRMVAPRVSKLQCFDVSAKMLAAAKQALASQENVTFAQIHGDASGADAGFSDKPRHYAPQHKHRISTSYCFDVMVHMDAHAMFRCLKRIRALVKDEGKAFISTSNLLAPDGFRRFEAQEKYSVGGFYFVTPETVRCLVSRAGLRVVRELSAPDASNTPTVNTASSPVSQDAAAVAAMDEDEIVDAVEAAESSGDCAAVVRLLGSALALEEPETAVEAVADALLRLGSAHAAALGEAGACERVAAALALPCCGDDASLAGCSGAAACSRRAARTRRSCSRTTARRGSFLPWRHTSRRASPRSRSRGCLAIEALRRGGAPRAREAGAEAAIEGARGDIVNERNKTYPDRALAALAGS</sequence>
<dbReference type="AlphaFoldDB" id="A0A8J2SN66"/>
<protein>
    <recommendedName>
        <fullName evidence="1">Methyltransferase type 12 domain-containing protein</fullName>
    </recommendedName>
</protein>
<feature type="domain" description="Methyltransferase type 12" evidence="1">
    <location>
        <begin position="107"/>
        <end position="213"/>
    </location>
</feature>
<dbReference type="Pfam" id="PF08242">
    <property type="entry name" value="Methyltransf_12"/>
    <property type="match status" value="1"/>
</dbReference>
<dbReference type="EMBL" id="CAKKNE010000003">
    <property type="protein sequence ID" value="CAH0370469.1"/>
    <property type="molecule type" value="Genomic_DNA"/>
</dbReference>
<gene>
    <name evidence="2" type="ORF">PECAL_3P03620</name>
</gene>
<dbReference type="Proteomes" id="UP000789595">
    <property type="component" value="Unassembled WGS sequence"/>
</dbReference>
<comment type="caution">
    <text evidence="2">The sequence shown here is derived from an EMBL/GenBank/DDBJ whole genome shotgun (WGS) entry which is preliminary data.</text>
</comment>
<evidence type="ECO:0000313" key="3">
    <source>
        <dbReference type="Proteomes" id="UP000789595"/>
    </source>
</evidence>
<dbReference type="Gene3D" id="3.40.50.150">
    <property type="entry name" value="Vaccinia Virus protein VP39"/>
    <property type="match status" value="1"/>
</dbReference>
<organism evidence="2 3">
    <name type="scientific">Pelagomonas calceolata</name>
    <dbReference type="NCBI Taxonomy" id="35677"/>
    <lineage>
        <taxon>Eukaryota</taxon>
        <taxon>Sar</taxon>
        <taxon>Stramenopiles</taxon>
        <taxon>Ochrophyta</taxon>
        <taxon>Pelagophyceae</taxon>
        <taxon>Pelagomonadales</taxon>
        <taxon>Pelagomonadaceae</taxon>
        <taxon>Pelagomonas</taxon>
    </lineage>
</organism>
<dbReference type="InterPro" id="IPR029063">
    <property type="entry name" value="SAM-dependent_MTases_sf"/>
</dbReference>
<accession>A0A8J2SN66</accession>
<dbReference type="OrthoDB" id="416496at2759"/>
<evidence type="ECO:0000313" key="2">
    <source>
        <dbReference type="EMBL" id="CAH0370469.1"/>
    </source>
</evidence>
<evidence type="ECO:0000259" key="1">
    <source>
        <dbReference type="Pfam" id="PF08242"/>
    </source>
</evidence>
<name>A0A8J2SN66_9STRA</name>
<dbReference type="InterPro" id="IPR013217">
    <property type="entry name" value="Methyltransf_12"/>
</dbReference>
<dbReference type="SUPFAM" id="SSF53335">
    <property type="entry name" value="S-adenosyl-L-methionine-dependent methyltransferases"/>
    <property type="match status" value="1"/>
</dbReference>
<reference evidence="2" key="1">
    <citation type="submission" date="2021-11" db="EMBL/GenBank/DDBJ databases">
        <authorList>
            <consortium name="Genoscope - CEA"/>
            <person name="William W."/>
        </authorList>
    </citation>
    <scope>NUCLEOTIDE SEQUENCE</scope>
</reference>
<proteinExistence type="predicted"/>